<evidence type="ECO:0000313" key="12">
    <source>
        <dbReference type="EMBL" id="SBS97345.1"/>
    </source>
</evidence>
<keyword evidence="8" id="KW-0460">Magnesium</keyword>
<dbReference type="GO" id="GO:0052381">
    <property type="term" value="F:tRNA dimethylallyltransferase activity"/>
    <property type="evidence" value="ECO:0007669"/>
    <property type="project" value="UniProtKB-EC"/>
</dbReference>
<evidence type="ECO:0000313" key="13">
    <source>
        <dbReference type="Proteomes" id="UP000078546"/>
    </source>
</evidence>
<name>A0A1A8W7A2_PLAOA</name>
<evidence type="ECO:0000313" key="11">
    <source>
        <dbReference type="EMBL" id="SBS87043.1"/>
    </source>
</evidence>
<dbReference type="InterPro" id="IPR018022">
    <property type="entry name" value="IPT"/>
</dbReference>
<dbReference type="Pfam" id="PF01715">
    <property type="entry name" value="IPPT"/>
    <property type="match status" value="1"/>
</dbReference>
<comment type="catalytic activity">
    <reaction evidence="9">
        <text>adenosine(37) in tRNA + dimethylallyl diphosphate = N(6)-dimethylallyladenosine(37) in tRNA + diphosphate</text>
        <dbReference type="Rhea" id="RHEA:26482"/>
        <dbReference type="Rhea" id="RHEA-COMP:10162"/>
        <dbReference type="Rhea" id="RHEA-COMP:10375"/>
        <dbReference type="ChEBI" id="CHEBI:33019"/>
        <dbReference type="ChEBI" id="CHEBI:57623"/>
        <dbReference type="ChEBI" id="CHEBI:74411"/>
        <dbReference type="ChEBI" id="CHEBI:74415"/>
        <dbReference type="EC" id="2.5.1.75"/>
    </reaction>
</comment>
<dbReference type="SUPFAM" id="SSF52540">
    <property type="entry name" value="P-loop containing nucleoside triphosphate hydrolases"/>
    <property type="match status" value="1"/>
</dbReference>
<dbReference type="GO" id="GO:0006400">
    <property type="term" value="P:tRNA modification"/>
    <property type="evidence" value="ECO:0007669"/>
    <property type="project" value="TreeGrafter"/>
</dbReference>
<protein>
    <recommendedName>
        <fullName evidence="3">tRNA dimethylallyltransferase</fullName>
        <ecNumber evidence="3">2.5.1.75</ecNumber>
    </recommendedName>
</protein>
<proteinExistence type="inferred from homology"/>
<keyword evidence="7 10" id="KW-0067">ATP-binding</keyword>
<keyword evidence="4 10" id="KW-0808">Transferase</keyword>
<evidence type="ECO:0000256" key="2">
    <source>
        <dbReference type="ARBA" id="ARBA00005842"/>
    </source>
</evidence>
<accession>A0A1A8W7A2</accession>
<dbReference type="EMBL" id="FLQU01000536">
    <property type="protein sequence ID" value="SBS87043.1"/>
    <property type="molecule type" value="Genomic_DNA"/>
</dbReference>
<reference evidence="11" key="1">
    <citation type="submission" date="2016-05" db="EMBL/GenBank/DDBJ databases">
        <authorList>
            <person name="Lavstsen T."/>
            <person name="Jespersen J.S."/>
        </authorList>
    </citation>
    <scope>NUCLEOTIDE SEQUENCE [LARGE SCALE GENOMIC DNA]</scope>
</reference>
<dbReference type="EMBL" id="FLQV01000690">
    <property type="protein sequence ID" value="SBS97345.1"/>
    <property type="molecule type" value="Genomic_DNA"/>
</dbReference>
<keyword evidence="5" id="KW-0819">tRNA processing</keyword>
<evidence type="ECO:0000313" key="14">
    <source>
        <dbReference type="Proteomes" id="UP000078560"/>
    </source>
</evidence>
<evidence type="ECO:0000256" key="9">
    <source>
        <dbReference type="ARBA" id="ARBA00049563"/>
    </source>
</evidence>
<comment type="similarity">
    <text evidence="2 10">Belongs to the IPP transferase family.</text>
</comment>
<dbReference type="PANTHER" id="PTHR11088:SF60">
    <property type="entry name" value="TRNA DIMETHYLALLYLTRANSFERASE"/>
    <property type="match status" value="1"/>
</dbReference>
<organism evidence="11 14">
    <name type="scientific">Plasmodium ovale curtisi</name>
    <dbReference type="NCBI Taxonomy" id="864141"/>
    <lineage>
        <taxon>Eukaryota</taxon>
        <taxon>Sar</taxon>
        <taxon>Alveolata</taxon>
        <taxon>Apicomplexa</taxon>
        <taxon>Aconoidasida</taxon>
        <taxon>Haemosporida</taxon>
        <taxon>Plasmodiidae</taxon>
        <taxon>Plasmodium</taxon>
        <taxon>Plasmodium (Plasmodium)</taxon>
    </lineage>
</organism>
<evidence type="ECO:0000256" key="6">
    <source>
        <dbReference type="ARBA" id="ARBA00022741"/>
    </source>
</evidence>
<evidence type="ECO:0000256" key="3">
    <source>
        <dbReference type="ARBA" id="ARBA00012665"/>
    </source>
</evidence>
<dbReference type="InterPro" id="IPR027417">
    <property type="entry name" value="P-loop_NTPase"/>
</dbReference>
<dbReference type="GO" id="GO:0005524">
    <property type="term" value="F:ATP binding"/>
    <property type="evidence" value="ECO:0007669"/>
    <property type="project" value="UniProtKB-KW"/>
</dbReference>
<dbReference type="InterPro" id="IPR039657">
    <property type="entry name" value="Dimethylallyltransferase"/>
</dbReference>
<dbReference type="Gene3D" id="3.40.50.300">
    <property type="entry name" value="P-loop containing nucleotide triphosphate hydrolases"/>
    <property type="match status" value="1"/>
</dbReference>
<gene>
    <name evidence="12" type="ORF">POVCU1_037450</name>
    <name evidence="11" type="ORF">POVCU2_0040570</name>
</gene>
<sequence length="550" mass="64285">MVTSKVALTKLYSPIVHPAERSSSVFLKIECLVIKRKNANLKIESNLHNKTLAISNYICKSPIARGSISLSKKNKQNLWGTYKRVYNTLGKRDRNNNKHLTSYICKRILHLNREKRNVLYYKHKTNESNEEERSAGNTLDEEKEKIMSTSKLTKIVSGKNGIEVDTKVDEMWGLGERLGNIQEQVYHLTSETNNPFFLRDCYTKKKGKIIVIIGVTCSGKTKFSIDLCRELIRYNIKCEIISADSMQVYQNFSIGIAKVDEKEMGDIKHHMLDVCKQGDEFNVHKFVNYAIPIVEHINNRNMVAVVTGGTLLYVESLLWESVIDIREDNEMGCYADKGEGERDIYENKTNDELYEELKIIDPERAEQLHKNDRKRICRSLDIFYTYNKKHSELIKIKSHKNNNIDKTRFIPCFFYLDYTNDNMLKEQIEKRVNVMISNGLLDEVVKLNEINKNGNNRKSTSKGINQSIAYKEFDDYIEKKKNNINDEKLLNLCKDNLIRKTYKYAKRQRRWIMNRFVKMYNVPLNRIDVSGNYEEQLKNALEIVINFLKN</sequence>
<evidence type="ECO:0000256" key="4">
    <source>
        <dbReference type="ARBA" id="ARBA00022679"/>
    </source>
</evidence>
<dbReference type="EC" id="2.5.1.75" evidence="3"/>
<comment type="cofactor">
    <cofactor evidence="1">
        <name>Mg(2+)</name>
        <dbReference type="ChEBI" id="CHEBI:18420"/>
    </cofactor>
</comment>
<dbReference type="AlphaFoldDB" id="A0A1A8W7A2"/>
<evidence type="ECO:0000256" key="1">
    <source>
        <dbReference type="ARBA" id="ARBA00001946"/>
    </source>
</evidence>
<keyword evidence="6 10" id="KW-0547">Nucleotide-binding</keyword>
<reference evidence="13 14" key="2">
    <citation type="submission" date="2016-05" db="EMBL/GenBank/DDBJ databases">
        <authorList>
            <person name="Naeem Raeece"/>
        </authorList>
    </citation>
    <scope>NUCLEOTIDE SEQUENCE [LARGE SCALE GENOMIC DNA]</scope>
</reference>
<dbReference type="HAMAP" id="MF_00185">
    <property type="entry name" value="IPP_trans"/>
    <property type="match status" value="1"/>
</dbReference>
<dbReference type="PANTHER" id="PTHR11088">
    <property type="entry name" value="TRNA DIMETHYLALLYLTRANSFERASE"/>
    <property type="match status" value="1"/>
</dbReference>
<dbReference type="NCBIfam" id="TIGR00174">
    <property type="entry name" value="miaA"/>
    <property type="match status" value="1"/>
</dbReference>
<evidence type="ECO:0000256" key="7">
    <source>
        <dbReference type="ARBA" id="ARBA00022840"/>
    </source>
</evidence>
<dbReference type="Gene3D" id="1.10.20.140">
    <property type="match status" value="1"/>
</dbReference>
<evidence type="ECO:0000256" key="8">
    <source>
        <dbReference type="ARBA" id="ARBA00022842"/>
    </source>
</evidence>
<dbReference type="Proteomes" id="UP000078546">
    <property type="component" value="Unassembled WGS sequence"/>
</dbReference>
<evidence type="ECO:0000256" key="5">
    <source>
        <dbReference type="ARBA" id="ARBA00022694"/>
    </source>
</evidence>
<dbReference type="Proteomes" id="UP000078560">
    <property type="component" value="Unassembled WGS sequence"/>
</dbReference>
<evidence type="ECO:0000256" key="10">
    <source>
        <dbReference type="RuleBase" id="RU003785"/>
    </source>
</evidence>